<dbReference type="GO" id="GO:0000981">
    <property type="term" value="F:DNA-binding transcription factor activity, RNA polymerase II-specific"/>
    <property type="evidence" value="ECO:0007669"/>
    <property type="project" value="TreeGrafter"/>
</dbReference>
<dbReference type="Gene3D" id="3.30.160.60">
    <property type="entry name" value="Classic Zinc Finger"/>
    <property type="match status" value="5"/>
</dbReference>
<evidence type="ECO:0000256" key="2">
    <source>
        <dbReference type="ARBA" id="ARBA00010831"/>
    </source>
</evidence>
<feature type="compositionally biased region" description="Polar residues" evidence="13">
    <location>
        <begin position="583"/>
        <end position="598"/>
    </location>
</feature>
<dbReference type="FunCoup" id="A0A7R8UPE0">
    <property type="interactions" value="3"/>
</dbReference>
<comment type="similarity">
    <text evidence="2">Belongs to the GLI C2H2-type zinc-finger protein family.</text>
</comment>
<keyword evidence="10" id="KW-0804">Transcription</keyword>
<dbReference type="InParanoid" id="A0A7R8UPE0"/>
<keyword evidence="5" id="KW-0677">Repeat</keyword>
<keyword evidence="16" id="KW-1185">Reference proteome</keyword>
<dbReference type="InterPro" id="IPR056436">
    <property type="entry name" value="Znf-C2H2_ZIC1-5/GLI1-3-like"/>
</dbReference>
<gene>
    <name evidence="15" type="ORF">HERILL_LOCUS7364</name>
</gene>
<keyword evidence="3" id="KW-0709">Segmentation polarity protein</keyword>
<keyword evidence="3" id="KW-0217">Developmental protein</keyword>
<organism evidence="15 16">
    <name type="scientific">Hermetia illucens</name>
    <name type="common">Black soldier fly</name>
    <dbReference type="NCBI Taxonomy" id="343691"/>
    <lineage>
        <taxon>Eukaryota</taxon>
        <taxon>Metazoa</taxon>
        <taxon>Ecdysozoa</taxon>
        <taxon>Arthropoda</taxon>
        <taxon>Hexapoda</taxon>
        <taxon>Insecta</taxon>
        <taxon>Pterygota</taxon>
        <taxon>Neoptera</taxon>
        <taxon>Endopterygota</taxon>
        <taxon>Diptera</taxon>
        <taxon>Brachycera</taxon>
        <taxon>Stratiomyomorpha</taxon>
        <taxon>Stratiomyidae</taxon>
        <taxon>Hermetiinae</taxon>
        <taxon>Hermetia</taxon>
    </lineage>
</organism>
<feature type="region of interest" description="Disordered" evidence="13">
    <location>
        <begin position="446"/>
        <end position="469"/>
    </location>
</feature>
<dbReference type="GO" id="GO:0000978">
    <property type="term" value="F:RNA polymerase II cis-regulatory region sequence-specific DNA binding"/>
    <property type="evidence" value="ECO:0007669"/>
    <property type="project" value="TreeGrafter"/>
</dbReference>
<dbReference type="EMBL" id="LR899011">
    <property type="protein sequence ID" value="CAD7084476.1"/>
    <property type="molecule type" value="Genomic_DNA"/>
</dbReference>
<dbReference type="FunFam" id="3.30.160.60:FF:000036">
    <property type="entry name" value="GLI family zinc finger 3"/>
    <property type="match status" value="1"/>
</dbReference>
<dbReference type="OrthoDB" id="3214149at2759"/>
<evidence type="ECO:0000256" key="1">
    <source>
        <dbReference type="ARBA" id="ARBA00004123"/>
    </source>
</evidence>
<reference evidence="15 16" key="1">
    <citation type="submission" date="2020-11" db="EMBL/GenBank/DDBJ databases">
        <authorList>
            <person name="Wallbank WR R."/>
            <person name="Pardo Diaz C."/>
            <person name="Kozak K."/>
            <person name="Martin S."/>
            <person name="Jiggins C."/>
            <person name="Moest M."/>
            <person name="Warren A I."/>
            <person name="Generalovic N T."/>
            <person name="Byers J.R.P. K."/>
            <person name="Montejo-Kovacevich G."/>
            <person name="Yen C E."/>
        </authorList>
    </citation>
    <scope>NUCLEOTIDE SEQUENCE [LARGE SCALE GENOMIC DNA]</scope>
</reference>
<accession>A0A7R8UPE0</accession>
<dbReference type="FunFam" id="3.30.160.60:FF:000048">
    <property type="entry name" value="GLI family zinc finger 3"/>
    <property type="match status" value="1"/>
</dbReference>
<keyword evidence="6 12" id="KW-0863">Zinc-finger</keyword>
<evidence type="ECO:0000256" key="7">
    <source>
        <dbReference type="ARBA" id="ARBA00022833"/>
    </source>
</evidence>
<dbReference type="InterPro" id="IPR043359">
    <property type="entry name" value="GLI-like"/>
</dbReference>
<dbReference type="GO" id="GO:0000122">
    <property type="term" value="P:negative regulation of transcription by RNA polymerase II"/>
    <property type="evidence" value="ECO:0007669"/>
    <property type="project" value="UniProtKB-ARBA"/>
</dbReference>
<keyword evidence="7" id="KW-0862">Zinc</keyword>
<feature type="domain" description="C2H2-type" evidence="14">
    <location>
        <begin position="373"/>
        <end position="402"/>
    </location>
</feature>
<keyword evidence="9" id="KW-0238">DNA-binding</keyword>
<evidence type="ECO:0000259" key="14">
    <source>
        <dbReference type="PROSITE" id="PS50157"/>
    </source>
</evidence>
<evidence type="ECO:0000256" key="13">
    <source>
        <dbReference type="SAM" id="MobiDB-lite"/>
    </source>
</evidence>
<evidence type="ECO:0000256" key="12">
    <source>
        <dbReference type="PROSITE-ProRule" id="PRU00042"/>
    </source>
</evidence>
<dbReference type="PROSITE" id="PS00028">
    <property type="entry name" value="ZINC_FINGER_C2H2_1"/>
    <property type="match status" value="4"/>
</dbReference>
<feature type="domain" description="C2H2-type" evidence="14">
    <location>
        <begin position="306"/>
        <end position="336"/>
    </location>
</feature>
<keyword evidence="4" id="KW-0479">Metal-binding</keyword>
<dbReference type="Proteomes" id="UP000594454">
    <property type="component" value="Chromosome 3"/>
</dbReference>
<keyword evidence="8" id="KW-0805">Transcription regulation</keyword>
<feature type="domain" description="C2H2-type" evidence="14">
    <location>
        <begin position="403"/>
        <end position="432"/>
    </location>
</feature>
<dbReference type="InterPro" id="IPR013087">
    <property type="entry name" value="Znf_C2H2_type"/>
</dbReference>
<dbReference type="SMART" id="SM00355">
    <property type="entry name" value="ZnF_C2H2"/>
    <property type="match status" value="5"/>
</dbReference>
<dbReference type="PANTHER" id="PTHR45718">
    <property type="entry name" value="TRANSCRIPTIONAL ACTIVATOR CUBITUS INTERRUPTUS"/>
    <property type="match status" value="1"/>
</dbReference>
<dbReference type="Pfam" id="PF23561">
    <property type="entry name" value="zf-C2H2_15"/>
    <property type="match status" value="1"/>
</dbReference>
<evidence type="ECO:0000256" key="9">
    <source>
        <dbReference type="ARBA" id="ARBA00023125"/>
    </source>
</evidence>
<evidence type="ECO:0000256" key="6">
    <source>
        <dbReference type="ARBA" id="ARBA00022771"/>
    </source>
</evidence>
<dbReference type="AlphaFoldDB" id="A0A7R8UPE0"/>
<sequence length="732" mass="82390">MFINNSAEMQRLTNFSQCQVIPNQPSHLNIPQFPENALSSTAILTPTSPYSTYSSPVTCQYTLSPSYKLVSNSAKDFNSQAVDISDIASYIDTPNSIFDEVGTPIYGNTVAMKGDIFKFEPEDIERLKKTCEFNDNIDVEYFNYDEINCQSKNQSPCSSPSLDPWLALNLHDSPTVTSPKYHNVENNHMEDVQEIQKLPSITSTFGSHISPNLSRYQPMSLDNAVSTCHTYDSYSHPPENYNNDFTSPEKPNREHKDIWTINDTKAANCVVEIEKSLKLETGINVGCNVVGSGSDIAEIKDETCGLECQWMDCNEIFSNQSSLVAHIEKRHVELKKGEEFSCFWVECPRRYKPFNARYKLLIHMRVHSGEKPNKCPFNGCNKAFSRLENLKIHQRSHTGERPYGCQYEGCVKAFSNSSDRAKHQRTHYDTKPYACQVPGCTKRYTDPSSLRKHVKNHSDRDQATVRRKSVALRNQSNNVNRNPENSVSAMKIRRHSESSVMGDTGTGSFQCPPSMSIALPRTPPSATYPCQGSDYFIFDDVFTELVDANSTNSTSASHPSSRSVQSIQASGGIQSLFTSNCIQAKSNPQDDNSNNLLGSQMHDDTGHTSNNSMNFNELSNCIVTIESNQISNPIAIEVASPRSNRDSNHPHDRDCDQDLFQSQHTSSYDTADNFTNQPTERLSINQDREEEEFVSFEYVKKLLAEDNGAAMDYLDDVQLESNFDMNYLNDII</sequence>
<feature type="domain" description="C2H2-type" evidence="14">
    <location>
        <begin position="345"/>
        <end position="372"/>
    </location>
</feature>
<dbReference type="InterPro" id="IPR036236">
    <property type="entry name" value="Znf_C2H2_sf"/>
</dbReference>
<evidence type="ECO:0000256" key="4">
    <source>
        <dbReference type="ARBA" id="ARBA00022723"/>
    </source>
</evidence>
<name>A0A7R8UPE0_HERIL</name>
<comment type="subcellular location">
    <subcellularLocation>
        <location evidence="1">Nucleus</location>
    </subcellularLocation>
</comment>
<dbReference type="Pfam" id="PF00096">
    <property type="entry name" value="zf-C2H2"/>
    <property type="match status" value="3"/>
</dbReference>
<evidence type="ECO:0000256" key="3">
    <source>
        <dbReference type="ARBA" id="ARBA00022716"/>
    </source>
</evidence>
<evidence type="ECO:0000256" key="5">
    <source>
        <dbReference type="ARBA" id="ARBA00022737"/>
    </source>
</evidence>
<dbReference type="GO" id="GO:0007367">
    <property type="term" value="P:segment polarity determination"/>
    <property type="evidence" value="ECO:0007669"/>
    <property type="project" value="UniProtKB-KW"/>
</dbReference>
<feature type="domain" description="C2H2-type" evidence="14">
    <location>
        <begin position="433"/>
        <end position="462"/>
    </location>
</feature>
<dbReference type="SUPFAM" id="SSF57667">
    <property type="entry name" value="beta-beta-alpha zinc fingers"/>
    <property type="match status" value="3"/>
</dbReference>
<dbReference type="GO" id="GO:0140297">
    <property type="term" value="F:DNA-binding transcription factor binding"/>
    <property type="evidence" value="ECO:0007669"/>
    <property type="project" value="UniProtKB-ARBA"/>
</dbReference>
<dbReference type="FunFam" id="3.30.160.60:FF:000031">
    <property type="entry name" value="GLI family zinc finger 3"/>
    <property type="match status" value="1"/>
</dbReference>
<evidence type="ECO:0000313" key="16">
    <source>
        <dbReference type="Proteomes" id="UP000594454"/>
    </source>
</evidence>
<dbReference type="FunFam" id="3.30.160.60:FF:000019">
    <property type="entry name" value="GLI family zinc finger 3"/>
    <property type="match status" value="1"/>
</dbReference>
<evidence type="ECO:0000313" key="15">
    <source>
        <dbReference type="EMBL" id="CAD7084476.1"/>
    </source>
</evidence>
<dbReference type="PROSITE" id="PS50157">
    <property type="entry name" value="ZINC_FINGER_C2H2_2"/>
    <property type="match status" value="5"/>
</dbReference>
<dbReference type="GO" id="GO:0005634">
    <property type="term" value="C:nucleus"/>
    <property type="evidence" value="ECO:0007669"/>
    <property type="project" value="UniProtKB-SubCell"/>
</dbReference>
<evidence type="ECO:0000256" key="11">
    <source>
        <dbReference type="ARBA" id="ARBA00023242"/>
    </source>
</evidence>
<feature type="region of interest" description="Disordered" evidence="13">
    <location>
        <begin position="583"/>
        <end position="612"/>
    </location>
</feature>
<proteinExistence type="inferred from homology"/>
<evidence type="ECO:0000256" key="10">
    <source>
        <dbReference type="ARBA" id="ARBA00023163"/>
    </source>
</evidence>
<keyword evidence="11" id="KW-0539">Nucleus</keyword>
<dbReference type="PANTHER" id="PTHR45718:SF7">
    <property type="entry name" value="C2H2-TYPE DOMAIN-CONTAINING PROTEIN"/>
    <property type="match status" value="1"/>
</dbReference>
<protein>
    <recommendedName>
        <fullName evidence="14">C2H2-type domain-containing protein</fullName>
    </recommendedName>
</protein>
<dbReference type="GO" id="GO:0008270">
    <property type="term" value="F:zinc ion binding"/>
    <property type="evidence" value="ECO:0007669"/>
    <property type="project" value="UniProtKB-KW"/>
</dbReference>
<evidence type="ECO:0000256" key="8">
    <source>
        <dbReference type="ARBA" id="ARBA00023015"/>
    </source>
</evidence>